<protein>
    <submittedName>
        <fullName evidence="4">Uncharacterized protein</fullName>
    </submittedName>
</protein>
<dbReference type="PANTHER" id="PTHR21363:SF0">
    <property type="entry name" value="PREPHENATE DEHYDROGENASE [NADP(+)]"/>
    <property type="match status" value="1"/>
</dbReference>
<dbReference type="Proteomes" id="UP000062260">
    <property type="component" value="Chromosome"/>
</dbReference>
<dbReference type="Pfam" id="PF20463">
    <property type="entry name" value="PDH_C"/>
    <property type="match status" value="1"/>
</dbReference>
<evidence type="ECO:0000313" key="5">
    <source>
        <dbReference type="Proteomes" id="UP000062260"/>
    </source>
</evidence>
<keyword evidence="2" id="KW-0560">Oxidoreductase</keyword>
<organism evidence="4 5">
    <name type="scientific">Aerococcus urinaehominis</name>
    <dbReference type="NCBI Taxonomy" id="128944"/>
    <lineage>
        <taxon>Bacteria</taxon>
        <taxon>Bacillati</taxon>
        <taxon>Bacillota</taxon>
        <taxon>Bacilli</taxon>
        <taxon>Lactobacillales</taxon>
        <taxon>Aerococcaceae</taxon>
        <taxon>Aerococcus</taxon>
    </lineage>
</organism>
<dbReference type="KEGG" id="auh:AWM75_07745"/>
<sequence>MTLTMQKIAIVGLGVIGGSFAKALAAQDKFPVEVMGIDHNLATLQRAQADGVISRGEARNQTILQEADLVIITLYPFDLVDFIRSHQDEFKAGAIITDATGVKGAMVEEVWQLLPAGLDFIAGHPMAGKENQGYDYADGTVYQDANYLLMPDDRNDPAHVQALTELIYSLGFKRVSQVSAHQHDAMIAYTSQLCHVLSVALINADQNQAETIRYVGDSYRDLTRIAKINGELWTQLFVTNKDQLLPVIDAFAEQLQGIRQALADDDYAQLNAYFDESSQRRLRLEQADVKLQGQAVDIEE</sequence>
<dbReference type="InterPro" id="IPR036291">
    <property type="entry name" value="NAD(P)-bd_dom_sf"/>
</dbReference>
<keyword evidence="5" id="KW-1185">Reference proteome</keyword>
<reference evidence="5" key="2">
    <citation type="submission" date="2016-01" db="EMBL/GenBank/DDBJ databases">
        <title>Six Aerococcus type strain genome sequencing and assembly using PacBio and Illumina Hiseq.</title>
        <authorList>
            <person name="Carkaci D."/>
            <person name="Dargis R."/>
            <person name="Nielsen X.C."/>
            <person name="Skovgaard O."/>
            <person name="Fuursted K."/>
            <person name="Christensen J.J."/>
        </authorList>
    </citation>
    <scope>NUCLEOTIDE SEQUENCE [LARGE SCALE GENOMIC DNA]</scope>
    <source>
        <strain evidence="5">CCUG42038B</strain>
    </source>
</reference>
<dbReference type="AlphaFoldDB" id="A0A109RHA2"/>
<dbReference type="Gene3D" id="3.40.50.720">
    <property type="entry name" value="NAD(P)-binding Rossmann-like Domain"/>
    <property type="match status" value="1"/>
</dbReference>
<reference evidence="4 5" key="1">
    <citation type="journal article" date="2016" name="Genome Announc.">
        <title>Complete Genome Sequences of Aerococcus christensenii CCUG 28831T, Aerococcus sanguinicola CCUG 43001T, Aerococcus urinae CCUG 36881T, Aerococcus urinaeequi CCUG 28094T, Aerococcus urinaehominis CCUG 42038 BT, and Aerococcus viridans CCUG 4311T.</title>
        <authorList>
            <person name="Carkaci D."/>
            <person name="Dargis R."/>
            <person name="Nielsen X.C."/>
            <person name="Skovgaard O."/>
            <person name="Fuursted K."/>
            <person name="Christensen J.J."/>
        </authorList>
    </citation>
    <scope>NUCLEOTIDE SEQUENCE [LARGE SCALE GENOMIC DNA]</scope>
    <source>
        <strain evidence="4 5">CCUG42038B</strain>
    </source>
</reference>
<dbReference type="InterPro" id="IPR046826">
    <property type="entry name" value="PDH_N"/>
</dbReference>
<dbReference type="InterPro" id="IPR008927">
    <property type="entry name" value="6-PGluconate_DH-like_C_sf"/>
</dbReference>
<comment type="similarity">
    <text evidence="1">Belongs to the prephenate/arogenate dehydrogenase family.</text>
</comment>
<evidence type="ECO:0000256" key="1">
    <source>
        <dbReference type="ARBA" id="ARBA00007964"/>
    </source>
</evidence>
<dbReference type="OrthoDB" id="9802008at2"/>
<accession>A0A109RHA2</accession>
<dbReference type="STRING" id="128944.AWM75_07745"/>
<dbReference type="InterPro" id="IPR003099">
    <property type="entry name" value="Prephen_DH"/>
</dbReference>
<comment type="pathway">
    <text evidence="3">Amino-acid biosynthesis.</text>
</comment>
<dbReference type="SUPFAM" id="SSF51735">
    <property type="entry name" value="NAD(P)-binding Rossmann-fold domains"/>
    <property type="match status" value="1"/>
</dbReference>
<dbReference type="InterPro" id="IPR046825">
    <property type="entry name" value="PDH_C"/>
</dbReference>
<dbReference type="GO" id="GO:0006571">
    <property type="term" value="P:tyrosine biosynthetic process"/>
    <property type="evidence" value="ECO:0007669"/>
    <property type="project" value="InterPro"/>
</dbReference>
<dbReference type="GO" id="GO:0008977">
    <property type="term" value="F:prephenate dehydrogenase (NAD+) activity"/>
    <property type="evidence" value="ECO:0007669"/>
    <property type="project" value="InterPro"/>
</dbReference>
<dbReference type="InterPro" id="IPR050812">
    <property type="entry name" value="Preph/Arog_dehydrog"/>
</dbReference>
<evidence type="ECO:0000256" key="2">
    <source>
        <dbReference type="ARBA" id="ARBA00023002"/>
    </source>
</evidence>
<evidence type="ECO:0000256" key="3">
    <source>
        <dbReference type="ARBA" id="ARBA00029440"/>
    </source>
</evidence>
<dbReference type="EMBL" id="CP014163">
    <property type="protein sequence ID" value="AMB99864.1"/>
    <property type="molecule type" value="Genomic_DNA"/>
</dbReference>
<dbReference type="Pfam" id="PF02153">
    <property type="entry name" value="PDH_N"/>
    <property type="match status" value="1"/>
</dbReference>
<dbReference type="GO" id="GO:0070403">
    <property type="term" value="F:NAD+ binding"/>
    <property type="evidence" value="ECO:0007669"/>
    <property type="project" value="InterPro"/>
</dbReference>
<name>A0A109RHA2_9LACT</name>
<evidence type="ECO:0000313" key="4">
    <source>
        <dbReference type="EMBL" id="AMB99864.1"/>
    </source>
</evidence>
<gene>
    <name evidence="4" type="ORF">AWM75_07745</name>
</gene>
<dbReference type="PROSITE" id="PS51176">
    <property type="entry name" value="PDH_ADH"/>
    <property type="match status" value="1"/>
</dbReference>
<dbReference type="SUPFAM" id="SSF48179">
    <property type="entry name" value="6-phosphogluconate dehydrogenase C-terminal domain-like"/>
    <property type="match status" value="1"/>
</dbReference>
<dbReference type="Gene3D" id="1.10.3660.10">
    <property type="entry name" value="6-phosphogluconate dehydrogenase C-terminal like domain"/>
    <property type="match status" value="1"/>
</dbReference>
<dbReference type="RefSeq" id="WP_067980468.1">
    <property type="nucleotide sequence ID" value="NZ_CP014163.1"/>
</dbReference>
<dbReference type="GO" id="GO:0004665">
    <property type="term" value="F:prephenate dehydrogenase (NADP+) activity"/>
    <property type="evidence" value="ECO:0007669"/>
    <property type="project" value="InterPro"/>
</dbReference>
<dbReference type="PANTHER" id="PTHR21363">
    <property type="entry name" value="PREPHENATE DEHYDROGENASE"/>
    <property type="match status" value="1"/>
</dbReference>
<proteinExistence type="inferred from homology"/>